<dbReference type="Gene3D" id="3.40.50.150">
    <property type="entry name" value="Vaccinia Virus protein VP39"/>
    <property type="match status" value="1"/>
</dbReference>
<name>A0A3B0WZA9_9ZZZZ</name>
<dbReference type="AlphaFoldDB" id="A0A3B0WZA9"/>
<evidence type="ECO:0000259" key="1">
    <source>
        <dbReference type="Pfam" id="PF13649"/>
    </source>
</evidence>
<protein>
    <recommendedName>
        <fullName evidence="1">Methyltransferase domain-containing protein</fullName>
    </recommendedName>
</protein>
<reference evidence="2" key="1">
    <citation type="submission" date="2018-06" db="EMBL/GenBank/DDBJ databases">
        <authorList>
            <person name="Zhirakovskaya E."/>
        </authorList>
    </citation>
    <scope>NUCLEOTIDE SEQUENCE</scope>
</reference>
<dbReference type="InterPro" id="IPR029063">
    <property type="entry name" value="SAM-dependent_MTases_sf"/>
</dbReference>
<dbReference type="CDD" id="cd02440">
    <property type="entry name" value="AdoMet_MTases"/>
    <property type="match status" value="1"/>
</dbReference>
<dbReference type="SUPFAM" id="SSF53335">
    <property type="entry name" value="S-adenosyl-L-methionine-dependent methyltransferases"/>
    <property type="match status" value="1"/>
</dbReference>
<dbReference type="PROSITE" id="PS51608">
    <property type="entry name" value="SAM_MT_UBIE"/>
    <property type="match status" value="1"/>
</dbReference>
<dbReference type="EMBL" id="UOFF01000060">
    <property type="protein sequence ID" value="VAW54569.1"/>
    <property type="molecule type" value="Genomic_DNA"/>
</dbReference>
<gene>
    <name evidence="2" type="ORF">MNBD_GAMMA07-2121</name>
</gene>
<dbReference type="Pfam" id="PF13649">
    <property type="entry name" value="Methyltransf_25"/>
    <property type="match status" value="1"/>
</dbReference>
<dbReference type="PANTHER" id="PTHR42912">
    <property type="entry name" value="METHYLTRANSFERASE"/>
    <property type="match status" value="1"/>
</dbReference>
<evidence type="ECO:0000313" key="2">
    <source>
        <dbReference type="EMBL" id="VAW54569.1"/>
    </source>
</evidence>
<dbReference type="InterPro" id="IPR041698">
    <property type="entry name" value="Methyltransf_25"/>
</dbReference>
<organism evidence="2">
    <name type="scientific">hydrothermal vent metagenome</name>
    <dbReference type="NCBI Taxonomy" id="652676"/>
    <lineage>
        <taxon>unclassified sequences</taxon>
        <taxon>metagenomes</taxon>
        <taxon>ecological metagenomes</taxon>
    </lineage>
</organism>
<dbReference type="InterPro" id="IPR050508">
    <property type="entry name" value="Methyltransf_Superfamily"/>
</dbReference>
<feature type="domain" description="Methyltransferase" evidence="1">
    <location>
        <begin position="49"/>
        <end position="143"/>
    </location>
</feature>
<dbReference type="InterPro" id="IPR004033">
    <property type="entry name" value="UbiE/COQ5_MeTrFase"/>
</dbReference>
<dbReference type="PANTHER" id="PTHR42912:SF80">
    <property type="entry name" value="METHYLTRANSFERASE DOMAIN-CONTAINING PROTEIN"/>
    <property type="match status" value="1"/>
</dbReference>
<accession>A0A3B0WZA9</accession>
<proteinExistence type="predicted"/>
<dbReference type="GO" id="GO:0008168">
    <property type="term" value="F:methyltransferase activity"/>
    <property type="evidence" value="ECO:0007669"/>
    <property type="project" value="InterPro"/>
</dbReference>
<sequence length="271" mass="30226">MSDDAKKKIIQQGFDTVAAGYDHPSLAFFPQTAKSMMDFLNIQSNDLMLDVCTGTGVVALAAAPLLSQGSVTGIDLSTGMLKQAQKKAAELKLSNTHFQQMDLDVLDFPNEKFDVACSSFGLFFLEDMTQALNNILRVVKPNGKIAISTFTGDAFLPMSNMFLQCYESFEKEIPGGLSWKRLSTHELIREQFSAVGISNVEIHHVPLGYQMTDANMWWDVVWNAGYRALLNQLSERQQVEFKEKHMAEITQLVGNEGVWFNTEVLIAIAQK</sequence>